<evidence type="ECO:0000313" key="1">
    <source>
        <dbReference type="EMBL" id="OXM82498.1"/>
    </source>
</evidence>
<name>A0A229UGH7_9BACL</name>
<dbReference type="RefSeq" id="WP_094018662.1">
    <property type="nucleotide sequence ID" value="NZ_NMQW01000070.1"/>
</dbReference>
<dbReference type="AlphaFoldDB" id="A0A229UGH7"/>
<protein>
    <submittedName>
        <fullName evidence="1">Uncharacterized protein</fullName>
    </submittedName>
</protein>
<gene>
    <name evidence="1" type="ORF">CF651_30630</name>
</gene>
<evidence type="ECO:0000313" key="2">
    <source>
        <dbReference type="Proteomes" id="UP000215509"/>
    </source>
</evidence>
<sequence>MSKTFLNMTICRSGDNRPASVKATTEAGMTYMFEISPSLSDRAIISLFGRLVDYEERGDRRGRLS</sequence>
<accession>A0A229UGH7</accession>
<organism evidence="1 2">
    <name type="scientific">Paenibacillus rigui</name>
    <dbReference type="NCBI Taxonomy" id="554312"/>
    <lineage>
        <taxon>Bacteria</taxon>
        <taxon>Bacillati</taxon>
        <taxon>Bacillota</taxon>
        <taxon>Bacilli</taxon>
        <taxon>Bacillales</taxon>
        <taxon>Paenibacillaceae</taxon>
        <taxon>Paenibacillus</taxon>
    </lineage>
</organism>
<reference evidence="1 2" key="1">
    <citation type="submission" date="2017-07" db="EMBL/GenBank/DDBJ databases">
        <title>Genome sequencing and assembly of Paenibacillus rigui.</title>
        <authorList>
            <person name="Mayilraj S."/>
        </authorList>
    </citation>
    <scope>NUCLEOTIDE SEQUENCE [LARGE SCALE GENOMIC DNA]</scope>
    <source>
        <strain evidence="1 2">JCM 16352</strain>
    </source>
</reference>
<dbReference type="EMBL" id="NMQW01000070">
    <property type="protein sequence ID" value="OXM82498.1"/>
    <property type="molecule type" value="Genomic_DNA"/>
</dbReference>
<dbReference type="OrthoDB" id="9912293at2"/>
<proteinExistence type="predicted"/>
<comment type="caution">
    <text evidence="1">The sequence shown here is derived from an EMBL/GenBank/DDBJ whole genome shotgun (WGS) entry which is preliminary data.</text>
</comment>
<dbReference type="Proteomes" id="UP000215509">
    <property type="component" value="Unassembled WGS sequence"/>
</dbReference>
<keyword evidence="2" id="KW-1185">Reference proteome</keyword>